<reference evidence="3 4" key="2">
    <citation type="submission" date="2019-08" db="EMBL/GenBank/DDBJ databases">
        <title>Jejuicoccus antrihumi gen. nov., sp. nov., a new member of the family Dermacoccaceae isolated from a cave.</title>
        <authorList>
            <person name="Schumann P."/>
            <person name="Kim I.S."/>
        </authorList>
    </citation>
    <scope>NUCLEOTIDE SEQUENCE [LARGE SCALE GENOMIC DNA]</scope>
    <source>
        <strain evidence="3 4">C5-26</strain>
    </source>
</reference>
<dbReference type="InterPro" id="IPR010539">
    <property type="entry name" value="BaxI_1-like"/>
</dbReference>
<feature type="transmembrane region" description="Helical" evidence="2">
    <location>
        <begin position="252"/>
        <end position="275"/>
    </location>
</feature>
<protein>
    <submittedName>
        <fullName evidence="3">Bax inhibitor-1/YccA family protein</fullName>
    </submittedName>
</protein>
<name>A0A563DTA0_9MICO</name>
<evidence type="ECO:0000313" key="4">
    <source>
        <dbReference type="Proteomes" id="UP000320244"/>
    </source>
</evidence>
<dbReference type="Proteomes" id="UP000320244">
    <property type="component" value="Unassembled WGS sequence"/>
</dbReference>
<evidence type="ECO:0000256" key="2">
    <source>
        <dbReference type="SAM" id="Phobius"/>
    </source>
</evidence>
<feature type="transmembrane region" description="Helical" evidence="2">
    <location>
        <begin position="287"/>
        <end position="304"/>
    </location>
</feature>
<feature type="region of interest" description="Disordered" evidence="1">
    <location>
        <begin position="1"/>
        <end position="80"/>
    </location>
</feature>
<comment type="caution">
    <text evidence="3">The sequence shown here is derived from an EMBL/GenBank/DDBJ whole genome shotgun (WGS) entry which is preliminary data.</text>
</comment>
<reference evidence="3 4" key="1">
    <citation type="submission" date="2019-05" db="EMBL/GenBank/DDBJ databases">
        <authorList>
            <person name="Lee S.D."/>
        </authorList>
    </citation>
    <scope>NUCLEOTIDE SEQUENCE [LARGE SCALE GENOMIC DNA]</scope>
    <source>
        <strain evidence="3 4">C5-26</strain>
    </source>
</reference>
<keyword evidence="2" id="KW-1133">Transmembrane helix</keyword>
<dbReference type="EMBL" id="VCQV01000041">
    <property type="protein sequence ID" value="TWP33465.1"/>
    <property type="molecule type" value="Genomic_DNA"/>
</dbReference>
<feature type="transmembrane region" description="Helical" evidence="2">
    <location>
        <begin position="216"/>
        <end position="240"/>
    </location>
</feature>
<feature type="compositionally biased region" description="Low complexity" evidence="1">
    <location>
        <begin position="26"/>
        <end position="62"/>
    </location>
</feature>
<proteinExistence type="predicted"/>
<dbReference type="RefSeq" id="WP_146320232.1">
    <property type="nucleotide sequence ID" value="NZ_VCQV01000041.1"/>
</dbReference>
<keyword evidence="2" id="KW-0812">Transmembrane</keyword>
<dbReference type="OrthoDB" id="116480at2"/>
<gene>
    <name evidence="3" type="ORF">FGL98_21125</name>
</gene>
<accession>A0A563DTA0</accession>
<feature type="transmembrane region" description="Helical" evidence="2">
    <location>
        <begin position="128"/>
        <end position="148"/>
    </location>
</feature>
<keyword evidence="2" id="KW-0472">Membrane</keyword>
<feature type="transmembrane region" description="Helical" evidence="2">
    <location>
        <begin position="100"/>
        <end position="122"/>
    </location>
</feature>
<dbReference type="PANTHER" id="PTHR41282">
    <property type="entry name" value="CONSERVED TRANSMEMBRANE PROTEIN-RELATED"/>
    <property type="match status" value="1"/>
</dbReference>
<feature type="transmembrane region" description="Helical" evidence="2">
    <location>
        <begin position="182"/>
        <end position="204"/>
    </location>
</feature>
<dbReference type="PANTHER" id="PTHR41282:SF1">
    <property type="entry name" value="CONSERVED TRANSMEMBRANE PROTEIN-RELATED"/>
    <property type="match status" value="1"/>
</dbReference>
<evidence type="ECO:0000313" key="3">
    <source>
        <dbReference type="EMBL" id="TWP33465.1"/>
    </source>
</evidence>
<dbReference type="AlphaFoldDB" id="A0A563DTA0"/>
<evidence type="ECO:0000256" key="1">
    <source>
        <dbReference type="SAM" id="MobiDB-lite"/>
    </source>
</evidence>
<organism evidence="3 4">
    <name type="scientific">Leekyejoonella antrihumi</name>
    <dbReference type="NCBI Taxonomy" id="1660198"/>
    <lineage>
        <taxon>Bacteria</taxon>
        <taxon>Bacillati</taxon>
        <taxon>Actinomycetota</taxon>
        <taxon>Actinomycetes</taxon>
        <taxon>Micrococcales</taxon>
        <taxon>Dermacoccaceae</taxon>
        <taxon>Leekyejoonella</taxon>
    </lineage>
</organism>
<sequence>MANNPVFNRFNDDLSKGRYASIGKPQYGQYATPDQQQQQQYGAPQGYPNTGAQQAYQPPQGGRQYGGPQGYPQGRDPLESMYQKPSASAVQSRKMTLDDVVTKTLGLFGIMLVTGAISWFVAKDSQPVGMGLWIGGMIVGLAIGFIISFKRVVSVPLIVGYAAVEGLFLGAVSQFFNTIWPGVVAQAVLATICVFVGMFAGWKFGIIRVTERSRKIFGFAIMGYFLFAMVNFLLVMTGVLSNPFGVGGSGPLGIVISIIAVGLASYSLAIDFDSIGRGINAGLPQKYSWLMAHGLIVSVVWLYIELLRLFARMRN</sequence>
<dbReference type="Pfam" id="PF12811">
    <property type="entry name" value="BaxI_1"/>
    <property type="match status" value="1"/>
</dbReference>
<feature type="transmembrane region" description="Helical" evidence="2">
    <location>
        <begin position="155"/>
        <end position="176"/>
    </location>
</feature>
<keyword evidence="4" id="KW-1185">Reference proteome</keyword>